<protein>
    <submittedName>
        <fullName evidence="2">Uncharacterized protein</fullName>
    </submittedName>
</protein>
<feature type="signal peptide" evidence="1">
    <location>
        <begin position="1"/>
        <end position="20"/>
    </location>
</feature>
<name>A0A117NG93_PICGL</name>
<keyword evidence="2" id="KW-0496">Mitochondrion</keyword>
<proteinExistence type="predicted"/>
<sequence>MTMMGLSIALRTCFLPQTASLTPVPLNRLPHPYYPNNGLPPASGSLGLIMPSLQF</sequence>
<accession>A0A117NG93</accession>
<organism evidence="2">
    <name type="scientific">Picea glauca</name>
    <name type="common">White spruce</name>
    <name type="synonym">Pinus glauca</name>
    <dbReference type="NCBI Taxonomy" id="3330"/>
    <lineage>
        <taxon>Eukaryota</taxon>
        <taxon>Viridiplantae</taxon>
        <taxon>Streptophyta</taxon>
        <taxon>Embryophyta</taxon>
        <taxon>Tracheophyta</taxon>
        <taxon>Spermatophyta</taxon>
        <taxon>Pinopsida</taxon>
        <taxon>Pinidae</taxon>
        <taxon>Conifers I</taxon>
        <taxon>Pinales</taxon>
        <taxon>Pinaceae</taxon>
        <taxon>Picea</taxon>
    </lineage>
</organism>
<reference evidence="2" key="1">
    <citation type="journal article" date="2015" name="Genome Biol. Evol.">
        <title>Organellar Genomes of White Spruce (Picea glauca): Assembly and Annotation.</title>
        <authorList>
            <person name="Jackman S.D."/>
            <person name="Warren R.L."/>
            <person name="Gibb E.A."/>
            <person name="Vandervalk B.P."/>
            <person name="Mohamadi H."/>
            <person name="Chu J."/>
            <person name="Raymond A."/>
            <person name="Pleasance S."/>
            <person name="Coope R."/>
            <person name="Wildung M.R."/>
            <person name="Ritland C.E."/>
            <person name="Bousquet J."/>
            <person name="Jones S.J."/>
            <person name="Bohlmann J."/>
            <person name="Birol I."/>
        </authorList>
    </citation>
    <scope>NUCLEOTIDE SEQUENCE [LARGE SCALE GENOMIC DNA]</scope>
    <source>
        <tissue evidence="2">Flushing bud</tissue>
    </source>
</reference>
<keyword evidence="1" id="KW-0732">Signal</keyword>
<gene>
    <name evidence="2" type="ORF">ABT39_MTgene1564</name>
</gene>
<geneLocation type="mitochondrion" evidence="2"/>
<feature type="chain" id="PRO_5007152020" evidence="1">
    <location>
        <begin position="21"/>
        <end position="55"/>
    </location>
</feature>
<dbReference type="AlphaFoldDB" id="A0A117NG93"/>
<dbReference type="EMBL" id="LKAM01000011">
    <property type="protein sequence ID" value="KUM46463.1"/>
    <property type="molecule type" value="Genomic_DNA"/>
</dbReference>
<evidence type="ECO:0000313" key="2">
    <source>
        <dbReference type="EMBL" id="KUM46463.1"/>
    </source>
</evidence>
<evidence type="ECO:0000256" key="1">
    <source>
        <dbReference type="SAM" id="SignalP"/>
    </source>
</evidence>
<comment type="caution">
    <text evidence="2">The sequence shown here is derived from an EMBL/GenBank/DDBJ whole genome shotgun (WGS) entry which is preliminary data.</text>
</comment>